<organism evidence="1">
    <name type="scientific">Anguilla anguilla</name>
    <name type="common">European freshwater eel</name>
    <name type="synonym">Muraena anguilla</name>
    <dbReference type="NCBI Taxonomy" id="7936"/>
    <lineage>
        <taxon>Eukaryota</taxon>
        <taxon>Metazoa</taxon>
        <taxon>Chordata</taxon>
        <taxon>Craniata</taxon>
        <taxon>Vertebrata</taxon>
        <taxon>Euteleostomi</taxon>
        <taxon>Actinopterygii</taxon>
        <taxon>Neopterygii</taxon>
        <taxon>Teleostei</taxon>
        <taxon>Anguilliformes</taxon>
        <taxon>Anguillidae</taxon>
        <taxon>Anguilla</taxon>
    </lineage>
</organism>
<reference evidence="1" key="1">
    <citation type="submission" date="2014-11" db="EMBL/GenBank/DDBJ databases">
        <authorList>
            <person name="Amaro Gonzalez C."/>
        </authorList>
    </citation>
    <scope>NUCLEOTIDE SEQUENCE</scope>
</reference>
<protein>
    <submittedName>
        <fullName evidence="1">Uncharacterized protein</fullName>
    </submittedName>
</protein>
<dbReference type="EMBL" id="GBXM01046713">
    <property type="protein sequence ID" value="JAH61864.1"/>
    <property type="molecule type" value="Transcribed_RNA"/>
</dbReference>
<dbReference type="AlphaFoldDB" id="A0A0E9U7J4"/>
<evidence type="ECO:0000313" key="1">
    <source>
        <dbReference type="EMBL" id="JAH61864.1"/>
    </source>
</evidence>
<name>A0A0E9U7J4_ANGAN</name>
<proteinExistence type="predicted"/>
<reference evidence="1" key="2">
    <citation type="journal article" date="2015" name="Fish Shellfish Immunol.">
        <title>Early steps in the European eel (Anguilla anguilla)-Vibrio vulnificus interaction in the gills: Role of the RtxA13 toxin.</title>
        <authorList>
            <person name="Callol A."/>
            <person name="Pajuelo D."/>
            <person name="Ebbesson L."/>
            <person name="Teles M."/>
            <person name="MacKenzie S."/>
            <person name="Amaro C."/>
        </authorList>
    </citation>
    <scope>NUCLEOTIDE SEQUENCE</scope>
</reference>
<sequence>MFFSVEIFLCILLNCTHLSSSFLFDVVLR</sequence>
<accession>A0A0E9U7J4</accession>